<protein>
    <recommendedName>
        <fullName evidence="4">PEP-CTERM protein-sorting domain-containing protein</fullName>
    </recommendedName>
</protein>
<evidence type="ECO:0000313" key="2">
    <source>
        <dbReference type="EMBL" id="QDS98880.1"/>
    </source>
</evidence>
<gene>
    <name evidence="2" type="ORF">HG15A2_21670</name>
</gene>
<dbReference type="EMBL" id="CP036263">
    <property type="protein sequence ID" value="QDS98880.1"/>
    <property type="molecule type" value="Genomic_DNA"/>
</dbReference>
<proteinExistence type="predicted"/>
<dbReference type="KEGG" id="amob:HG15A2_21670"/>
<keyword evidence="1" id="KW-0732">Signal</keyword>
<keyword evidence="3" id="KW-1185">Reference proteome</keyword>
<name>A0A517MVH3_9BACT</name>
<accession>A0A517MVH3</accession>
<feature type="signal peptide" evidence="1">
    <location>
        <begin position="1"/>
        <end position="28"/>
    </location>
</feature>
<organism evidence="2 3">
    <name type="scientific">Adhaeretor mobilis</name>
    <dbReference type="NCBI Taxonomy" id="1930276"/>
    <lineage>
        <taxon>Bacteria</taxon>
        <taxon>Pseudomonadati</taxon>
        <taxon>Planctomycetota</taxon>
        <taxon>Planctomycetia</taxon>
        <taxon>Pirellulales</taxon>
        <taxon>Lacipirellulaceae</taxon>
        <taxon>Adhaeretor</taxon>
    </lineage>
</organism>
<sequence precursor="true">MLSIRTSLTSKCILAVVFCIWSSNYAKAVLYTGSGTSGFGGAVGGSTMNWTDDGTTITVDFTKGAGNFSDNFVLYLDTGASGRNTIGTQVNDRADANRSSITYMESSTGKTLTFPLSFEATHAIAINASFGGLWSISPTGSVGNNGLGFIAGVGNPTTPTDASFTFSFNVADLGLTPSSGAQIDFVGTYLNPFGESNSLGFASNEGYGSGFGATNIGQEDFTFAGSPESYITAVPEPSAFLFGGLICGVLGANHVRKRRATLGGELVSPLPSDQI</sequence>
<evidence type="ECO:0000256" key="1">
    <source>
        <dbReference type="SAM" id="SignalP"/>
    </source>
</evidence>
<dbReference type="AlphaFoldDB" id="A0A517MVH3"/>
<feature type="chain" id="PRO_5021979465" description="PEP-CTERM protein-sorting domain-containing protein" evidence="1">
    <location>
        <begin position="29"/>
        <end position="275"/>
    </location>
</feature>
<dbReference type="Proteomes" id="UP000319852">
    <property type="component" value="Chromosome"/>
</dbReference>
<dbReference type="RefSeq" id="WP_145060155.1">
    <property type="nucleotide sequence ID" value="NZ_CP036263.1"/>
</dbReference>
<dbReference type="OrthoDB" id="975384at2"/>
<evidence type="ECO:0008006" key="4">
    <source>
        <dbReference type="Google" id="ProtNLM"/>
    </source>
</evidence>
<evidence type="ECO:0000313" key="3">
    <source>
        <dbReference type="Proteomes" id="UP000319852"/>
    </source>
</evidence>
<reference evidence="2 3" key="1">
    <citation type="submission" date="2019-02" db="EMBL/GenBank/DDBJ databases">
        <title>Deep-cultivation of Planctomycetes and their phenomic and genomic characterization uncovers novel biology.</title>
        <authorList>
            <person name="Wiegand S."/>
            <person name="Jogler M."/>
            <person name="Boedeker C."/>
            <person name="Pinto D."/>
            <person name="Vollmers J."/>
            <person name="Rivas-Marin E."/>
            <person name="Kohn T."/>
            <person name="Peeters S.H."/>
            <person name="Heuer A."/>
            <person name="Rast P."/>
            <person name="Oberbeckmann S."/>
            <person name="Bunk B."/>
            <person name="Jeske O."/>
            <person name="Meyerdierks A."/>
            <person name="Storesund J.E."/>
            <person name="Kallscheuer N."/>
            <person name="Luecker S."/>
            <person name="Lage O.M."/>
            <person name="Pohl T."/>
            <person name="Merkel B.J."/>
            <person name="Hornburger P."/>
            <person name="Mueller R.-W."/>
            <person name="Bruemmer F."/>
            <person name="Labrenz M."/>
            <person name="Spormann A.M."/>
            <person name="Op den Camp H."/>
            <person name="Overmann J."/>
            <person name="Amann R."/>
            <person name="Jetten M.S.M."/>
            <person name="Mascher T."/>
            <person name="Medema M.H."/>
            <person name="Devos D.P."/>
            <person name="Kaster A.-K."/>
            <person name="Ovreas L."/>
            <person name="Rohde M."/>
            <person name="Galperin M.Y."/>
            <person name="Jogler C."/>
        </authorList>
    </citation>
    <scope>NUCLEOTIDE SEQUENCE [LARGE SCALE GENOMIC DNA]</scope>
    <source>
        <strain evidence="2 3">HG15A2</strain>
    </source>
</reference>